<evidence type="ECO:0000313" key="3">
    <source>
        <dbReference type="EMBL" id="QCW99872.1"/>
    </source>
</evidence>
<evidence type="ECO:0000259" key="2">
    <source>
        <dbReference type="Pfam" id="PF08929"/>
    </source>
</evidence>
<feature type="domain" description="PoNi C-terminal" evidence="2">
    <location>
        <begin position="127"/>
        <end position="230"/>
    </location>
</feature>
<accession>A0A5B7SS88</accession>
<keyword evidence="4" id="KW-1185">Reference proteome</keyword>
<gene>
    <name evidence="3" type="ORF">FGM00_07080</name>
</gene>
<dbReference type="SUPFAM" id="SSF140731">
    <property type="entry name" value="PA2201 C-terminal domain-like"/>
    <property type="match status" value="1"/>
</dbReference>
<sequence>MKLRDKLNTEDGYNEIIEETKEFIDSELDDLASYNKDSANDKDKIIATYENLFKYNLELFETYYSLGEDVLKGKSVFIANIHAMQESWDAQSVYVQMVTMLSIGILLETEGENFNKLIRLVERDNVNDYLIDLLIQYRDQDWQQTESFLWNKPYKGIAEIVTLSKEDKVKALERLKKYLSEWYKSLETKTHESKWNIHTGYWCWEAGALVKILGLDDSSLKDQQYYPYDMVHWKD</sequence>
<proteinExistence type="predicted"/>
<dbReference type="KEGG" id="asag:FGM00_07080"/>
<protein>
    <submittedName>
        <fullName evidence="3">DUF1911 domain-containing protein</fullName>
    </submittedName>
</protein>
<dbReference type="Pfam" id="PF08929">
    <property type="entry name" value="PoNi_C"/>
    <property type="match status" value="1"/>
</dbReference>
<dbReference type="InterPro" id="IPR015024">
    <property type="entry name" value="PoNi_N"/>
</dbReference>
<dbReference type="InterPro" id="IPR028983">
    <property type="entry name" value="PA2201-like_C"/>
</dbReference>
<dbReference type="RefSeq" id="WP_138852222.1">
    <property type="nucleotide sequence ID" value="NZ_CP040710.1"/>
</dbReference>
<dbReference type="Gene3D" id="1.10.3920.10">
    <property type="entry name" value="PA2201 C-terminal domain-like"/>
    <property type="match status" value="1"/>
</dbReference>
<evidence type="ECO:0000259" key="1">
    <source>
        <dbReference type="Pfam" id="PF08928"/>
    </source>
</evidence>
<dbReference type="OrthoDB" id="2067926at2"/>
<name>A0A5B7SS88_9FLAO</name>
<dbReference type="InterPro" id="IPR015025">
    <property type="entry name" value="PoNi_C"/>
</dbReference>
<dbReference type="Pfam" id="PF08928">
    <property type="entry name" value="PoNi_N"/>
    <property type="match status" value="1"/>
</dbReference>
<evidence type="ECO:0000313" key="4">
    <source>
        <dbReference type="Proteomes" id="UP000310017"/>
    </source>
</evidence>
<dbReference type="Proteomes" id="UP000310017">
    <property type="component" value="Chromosome"/>
</dbReference>
<dbReference type="AlphaFoldDB" id="A0A5B7SS88"/>
<organism evidence="3 4">
    <name type="scientific">Aggregatimonas sangjinii</name>
    <dbReference type="NCBI Taxonomy" id="2583587"/>
    <lineage>
        <taxon>Bacteria</taxon>
        <taxon>Pseudomonadati</taxon>
        <taxon>Bacteroidota</taxon>
        <taxon>Flavobacteriia</taxon>
        <taxon>Flavobacteriales</taxon>
        <taxon>Flavobacteriaceae</taxon>
        <taxon>Aggregatimonas</taxon>
    </lineage>
</organism>
<dbReference type="EMBL" id="CP040710">
    <property type="protein sequence ID" value="QCW99872.1"/>
    <property type="molecule type" value="Genomic_DNA"/>
</dbReference>
<reference evidence="3 4" key="1">
    <citation type="submission" date="2019-05" db="EMBL/GenBank/DDBJ databases">
        <title>Genome sequencing of F202Z8.</title>
        <authorList>
            <person name="Kwon Y.M."/>
        </authorList>
    </citation>
    <scope>NUCLEOTIDE SEQUENCE [LARGE SCALE GENOMIC DNA]</scope>
    <source>
        <strain evidence="3 4">F202Z8</strain>
    </source>
</reference>
<feature type="domain" description="PoNi N-terminal" evidence="1">
    <location>
        <begin position="4"/>
        <end position="119"/>
    </location>
</feature>